<organism evidence="1 2">
    <name type="scientific">Oikopleura dioica</name>
    <name type="common">Tunicate</name>
    <dbReference type="NCBI Taxonomy" id="34765"/>
    <lineage>
        <taxon>Eukaryota</taxon>
        <taxon>Metazoa</taxon>
        <taxon>Chordata</taxon>
        <taxon>Tunicata</taxon>
        <taxon>Appendicularia</taxon>
        <taxon>Copelata</taxon>
        <taxon>Oikopleuridae</taxon>
        <taxon>Oikopleura</taxon>
    </lineage>
</organism>
<accession>A0ABN7T2X9</accession>
<dbReference type="Proteomes" id="UP001158576">
    <property type="component" value="Chromosome 2"/>
</dbReference>
<proteinExistence type="predicted"/>
<sequence>MGIRIFLKGSLFMKCSLEILGDQVNLGEDLDLDTGIYKRRTVDNHRTSHMIQPSFLTGVRIRISFLTDETCKVRQFSFFANDKENKSKHLATFKAPKTTNTWVTYAFSKVMHTWSVQVEPKIDFKLGSDAVVRIKYQFLGYFDKGYSIGENTEGTIRLETY</sequence>
<dbReference type="EMBL" id="OU015567">
    <property type="protein sequence ID" value="CAG5110030.1"/>
    <property type="molecule type" value="Genomic_DNA"/>
</dbReference>
<gene>
    <name evidence="1" type="ORF">OKIOD_LOCUS13246</name>
</gene>
<keyword evidence="2" id="KW-1185">Reference proteome</keyword>
<evidence type="ECO:0000313" key="2">
    <source>
        <dbReference type="Proteomes" id="UP001158576"/>
    </source>
</evidence>
<reference evidence="1 2" key="1">
    <citation type="submission" date="2021-04" db="EMBL/GenBank/DDBJ databases">
        <authorList>
            <person name="Bliznina A."/>
        </authorList>
    </citation>
    <scope>NUCLEOTIDE SEQUENCE [LARGE SCALE GENOMIC DNA]</scope>
</reference>
<evidence type="ECO:0000313" key="1">
    <source>
        <dbReference type="EMBL" id="CAG5110030.1"/>
    </source>
</evidence>
<protein>
    <submittedName>
        <fullName evidence="1">Oidioi.mRNA.OKI2018_I69.chr2.g4481.t1.cds</fullName>
    </submittedName>
</protein>
<name>A0ABN7T2X9_OIKDI</name>